<dbReference type="Gene3D" id="1.20.1330.10">
    <property type="entry name" value="f41 fragment of flagellin, N-terminal domain"/>
    <property type="match status" value="1"/>
</dbReference>
<dbReference type="PANTHER" id="PTHR42792:SF2">
    <property type="entry name" value="FLAGELLIN"/>
    <property type="match status" value="1"/>
</dbReference>
<dbReference type="Pfam" id="PF00669">
    <property type="entry name" value="Flagellin_N"/>
    <property type="match status" value="1"/>
</dbReference>
<gene>
    <name evidence="7" type="ORF">WCN91_14350</name>
</gene>
<evidence type="ECO:0000256" key="2">
    <source>
        <dbReference type="ARBA" id="ARBA00022525"/>
    </source>
</evidence>
<keyword evidence="7" id="KW-0969">Cilium</keyword>
<evidence type="ECO:0000313" key="8">
    <source>
        <dbReference type="Proteomes" id="UP001447008"/>
    </source>
</evidence>
<reference evidence="7 8" key="1">
    <citation type="submission" date="2024-03" db="EMBL/GenBank/DDBJ databases">
        <title>Pseudoalteromonas qingdaonensis sp. nov., isolated from the intestines of marine benthic organisms.</title>
        <authorList>
            <person name="Lin X."/>
            <person name="Fang S."/>
            <person name="Hu X."/>
        </authorList>
    </citation>
    <scope>NUCLEOTIDE SEQUENCE [LARGE SCALE GENOMIC DNA]</scope>
    <source>
        <strain evidence="7 8">YIC-827</strain>
    </source>
</reference>
<feature type="domain" description="Flagellin C-terminal" evidence="6">
    <location>
        <begin position="307"/>
        <end position="391"/>
    </location>
</feature>
<dbReference type="SUPFAM" id="SSF64518">
    <property type="entry name" value="Phase 1 flagellin"/>
    <property type="match status" value="1"/>
</dbReference>
<dbReference type="InterPro" id="IPR010810">
    <property type="entry name" value="Flagellin_hook_IN_motif"/>
</dbReference>
<dbReference type="RefSeq" id="WP_342680063.1">
    <property type="nucleotide sequence ID" value="NZ_JBCGCU010000022.1"/>
</dbReference>
<keyword evidence="8" id="KW-1185">Reference proteome</keyword>
<sequence length="393" mass="39851">MALTVNTNVSSINAQRNLTKSGEGLATSMERLASGMRINSAKDDAAGLQISNRLTSQINGLAVAQRNANDGISMAQTAEGALAESTNILQRMRELALQSANGSNSAEDRAALQKEVSQLQTELTRIADTTSFGGQKLLDGNFGTKSFQVGSNANETIEMTLKSMKASDLGVVKGKTATVAGFDATNIGAAAETITFAVTDADGTKSVSFEVAAGAGTDDMIDAINDNVGSLGVRAISDGAGSITFSTTNEVTAFTAGSSVATGGTFAAVASPGAATLGVADSATGGTAVGSIDISGADGAGAQAALESIDAAIKQIDDQRADLGAIQNRFSHTISNLANIQENVSASRSRIQDTDFATETAQMTKNQILQQAGTSILSQANQIPQAAISLLGG</sequence>
<keyword evidence="3 4" id="KW-0975">Bacterial flagellum</keyword>
<accession>A0ABU9MZC4</accession>
<dbReference type="InterPro" id="IPR042187">
    <property type="entry name" value="Flagellin_C_sub2"/>
</dbReference>
<comment type="function">
    <text evidence="4">Flagellin is the subunit protein which polymerizes to form the filaments of bacterial flagella.</text>
</comment>
<keyword evidence="7" id="KW-0282">Flagellum</keyword>
<dbReference type="Proteomes" id="UP001447008">
    <property type="component" value="Unassembled WGS sequence"/>
</dbReference>
<evidence type="ECO:0000259" key="6">
    <source>
        <dbReference type="Pfam" id="PF00700"/>
    </source>
</evidence>
<dbReference type="InterPro" id="IPR001492">
    <property type="entry name" value="Flagellin"/>
</dbReference>
<keyword evidence="2 4" id="KW-0964">Secreted</keyword>
<dbReference type="Pfam" id="PF00700">
    <property type="entry name" value="Flagellin_C"/>
    <property type="match status" value="1"/>
</dbReference>
<dbReference type="Pfam" id="PF07196">
    <property type="entry name" value="Flagellin_IN"/>
    <property type="match status" value="1"/>
</dbReference>
<dbReference type="Gene3D" id="3.30.70.2120">
    <property type="match status" value="1"/>
</dbReference>
<evidence type="ECO:0000256" key="3">
    <source>
        <dbReference type="ARBA" id="ARBA00023143"/>
    </source>
</evidence>
<comment type="subcellular location">
    <subcellularLocation>
        <location evidence="4">Secreted</location>
    </subcellularLocation>
    <subcellularLocation>
        <location evidence="4">Bacterial flagellum</location>
    </subcellularLocation>
</comment>
<evidence type="ECO:0000256" key="4">
    <source>
        <dbReference type="RuleBase" id="RU362073"/>
    </source>
</evidence>
<comment type="similarity">
    <text evidence="1 4">Belongs to the bacterial flagellin family.</text>
</comment>
<name>A0ABU9MZC4_9GAMM</name>
<proteinExistence type="inferred from homology"/>
<dbReference type="PANTHER" id="PTHR42792">
    <property type="entry name" value="FLAGELLIN"/>
    <property type="match status" value="1"/>
</dbReference>
<evidence type="ECO:0000259" key="5">
    <source>
        <dbReference type="Pfam" id="PF00669"/>
    </source>
</evidence>
<dbReference type="InterPro" id="IPR001029">
    <property type="entry name" value="Flagellin_N"/>
</dbReference>
<feature type="domain" description="Flagellin N-terminal" evidence="5">
    <location>
        <begin position="5"/>
        <end position="141"/>
    </location>
</feature>
<dbReference type="InterPro" id="IPR046358">
    <property type="entry name" value="Flagellin_C"/>
</dbReference>
<evidence type="ECO:0000256" key="1">
    <source>
        <dbReference type="ARBA" id="ARBA00005709"/>
    </source>
</evidence>
<protein>
    <recommendedName>
        <fullName evidence="4">Flagellin</fullName>
    </recommendedName>
</protein>
<dbReference type="EMBL" id="JBCGCU010000022">
    <property type="protein sequence ID" value="MEM0516582.1"/>
    <property type="molecule type" value="Genomic_DNA"/>
</dbReference>
<dbReference type="PRINTS" id="PR00207">
    <property type="entry name" value="FLAGELLIN"/>
</dbReference>
<organism evidence="7 8">
    <name type="scientific">Pseudoalteromonas qingdaonensis</name>
    <dbReference type="NCBI Taxonomy" id="3131913"/>
    <lineage>
        <taxon>Bacteria</taxon>
        <taxon>Pseudomonadati</taxon>
        <taxon>Pseudomonadota</taxon>
        <taxon>Gammaproteobacteria</taxon>
        <taxon>Alteromonadales</taxon>
        <taxon>Pseudoalteromonadaceae</taxon>
        <taxon>Pseudoalteromonas</taxon>
    </lineage>
</organism>
<evidence type="ECO:0000313" key="7">
    <source>
        <dbReference type="EMBL" id="MEM0516582.1"/>
    </source>
</evidence>
<dbReference type="Gene3D" id="6.10.10.10">
    <property type="entry name" value="Flagellar export chaperone, C-terminal domain"/>
    <property type="match status" value="1"/>
</dbReference>
<keyword evidence="7" id="KW-0966">Cell projection</keyword>
<comment type="caution">
    <text evidence="7">The sequence shown here is derived from an EMBL/GenBank/DDBJ whole genome shotgun (WGS) entry which is preliminary data.</text>
</comment>